<evidence type="ECO:0000256" key="1">
    <source>
        <dbReference type="SAM" id="MobiDB-lite"/>
    </source>
</evidence>
<evidence type="ECO:0000313" key="3">
    <source>
        <dbReference type="Proteomes" id="UP000570517"/>
    </source>
</evidence>
<dbReference type="Proteomes" id="UP000570517">
    <property type="component" value="Unassembled WGS sequence"/>
</dbReference>
<organism evidence="2 3">
    <name type="scientific">Mycolicibacterium hippocampi</name>
    <dbReference type="NCBI Taxonomy" id="659824"/>
    <lineage>
        <taxon>Bacteria</taxon>
        <taxon>Bacillati</taxon>
        <taxon>Actinomycetota</taxon>
        <taxon>Actinomycetes</taxon>
        <taxon>Mycobacteriales</taxon>
        <taxon>Mycobacteriaceae</taxon>
        <taxon>Mycolicibacterium</taxon>
    </lineage>
</organism>
<reference evidence="2 3" key="1">
    <citation type="submission" date="2020-05" db="EMBL/GenBank/DDBJ databases">
        <title>Draft genome sequence of Mycobacterium hippocampi DL, isolated from European seabass, Dicentrarchus labrax, reared in fish farms.</title>
        <authorList>
            <person name="Stathopoulou P."/>
            <person name="Asimakis E."/>
            <person name="Tzokas K."/>
            <person name="Batargias C."/>
            <person name="Tsiamis G."/>
        </authorList>
    </citation>
    <scope>NUCLEOTIDE SEQUENCE [LARGE SCALE GENOMIC DNA]</scope>
    <source>
        <strain evidence="2 3">DL</strain>
    </source>
</reference>
<dbReference type="EMBL" id="JABFYL010000045">
    <property type="protein sequence ID" value="NVN52531.1"/>
    <property type="molecule type" value="Genomic_DNA"/>
</dbReference>
<comment type="caution">
    <text evidence="2">The sequence shown here is derived from an EMBL/GenBank/DDBJ whole genome shotgun (WGS) entry which is preliminary data.</text>
</comment>
<accession>A0A850PQ96</accession>
<keyword evidence="3" id="KW-1185">Reference proteome</keyword>
<protein>
    <submittedName>
        <fullName evidence="2">Uncharacterized protein</fullName>
    </submittedName>
</protein>
<dbReference type="AlphaFoldDB" id="A0A850PQ96"/>
<feature type="region of interest" description="Disordered" evidence="1">
    <location>
        <begin position="188"/>
        <end position="216"/>
    </location>
</feature>
<sequence>MTGMSVAAGIFSGMSPYLDPQQVVDDLGDKFLSAFVKAIDAARGDLGDFQEFKPQWFVDFSKRFVANFIHERMWASMVAQVSDHSGVVIVDQEPTRQVHFGANYVLRFKRHSSKLRIQSFPTVGATAFWTNDATLPGLELYSLALGYIWDAELGEIGDTILSFRQGKDNPIWSVTLNDDGDAATGITWEPMDPDLPQLDLSDVVEEEGDEGTTDDS</sequence>
<proteinExistence type="predicted"/>
<gene>
    <name evidence="2" type="ORF">HLY00_4237</name>
</gene>
<feature type="compositionally biased region" description="Acidic residues" evidence="1">
    <location>
        <begin position="202"/>
        <end position="216"/>
    </location>
</feature>
<evidence type="ECO:0000313" key="2">
    <source>
        <dbReference type="EMBL" id="NVN52531.1"/>
    </source>
</evidence>
<name>A0A850PQ96_9MYCO</name>